<feature type="binding site" evidence="7">
    <location>
        <position position="185"/>
    </location>
    <ligand>
        <name>4-imidazolone-5-propanoate</name>
        <dbReference type="ChEBI" id="CHEBI:77893"/>
    </ligand>
</feature>
<dbReference type="Gene3D" id="3.20.20.140">
    <property type="entry name" value="Metal-dependent hydrolases"/>
    <property type="match status" value="1"/>
</dbReference>
<feature type="binding site" evidence="7">
    <location>
        <position position="152"/>
    </location>
    <ligand>
        <name>N-formimidoyl-L-glutamate</name>
        <dbReference type="ChEBI" id="CHEBI:58928"/>
    </ligand>
</feature>
<comment type="pathway">
    <text evidence="7">Amino-acid degradation; L-histidine degradation into L-glutamate; N-formimidoyl-L-glutamate from L-histidine: step 3/3.</text>
</comment>
<feature type="binding site" evidence="7">
    <location>
        <position position="328"/>
    </location>
    <ligand>
        <name>N-formimidoyl-L-glutamate</name>
        <dbReference type="ChEBI" id="CHEBI:58928"/>
    </ligand>
</feature>
<feature type="binding site" evidence="7">
    <location>
        <position position="324"/>
    </location>
    <ligand>
        <name>Zn(2+)</name>
        <dbReference type="ChEBI" id="CHEBI:29105"/>
    </ligand>
</feature>
<feature type="binding site" evidence="7">
    <location>
        <position position="152"/>
    </location>
    <ligand>
        <name>4-imidazolone-5-propanoate</name>
        <dbReference type="ChEBI" id="CHEBI:77893"/>
    </ligand>
</feature>
<evidence type="ECO:0000256" key="7">
    <source>
        <dbReference type="HAMAP-Rule" id="MF_00372"/>
    </source>
</evidence>
<comment type="caution">
    <text evidence="9">The sequence shown here is derived from an EMBL/GenBank/DDBJ whole genome shotgun (WGS) entry which is preliminary data.</text>
</comment>
<dbReference type="SUPFAM" id="SSF51556">
    <property type="entry name" value="Metallo-dependent hydrolases"/>
    <property type="match status" value="1"/>
</dbReference>
<gene>
    <name evidence="7 9" type="primary">hutI</name>
    <name evidence="9" type="ORF">ACFO3G_09560</name>
</gene>
<organism evidence="9 10">
    <name type="scientific">Falsiporphyromonas endometrii</name>
    <dbReference type="NCBI Taxonomy" id="1387297"/>
    <lineage>
        <taxon>Bacteria</taxon>
        <taxon>Pseudomonadati</taxon>
        <taxon>Bacteroidota</taxon>
        <taxon>Bacteroidia</taxon>
        <taxon>Bacteroidales</taxon>
        <taxon>Porphyromonadaceae</taxon>
        <taxon>Falsiporphyromonas</taxon>
    </lineage>
</organism>
<feature type="binding site" evidence="7">
    <location>
        <position position="82"/>
    </location>
    <ligand>
        <name>Fe(3+)</name>
        <dbReference type="ChEBI" id="CHEBI:29034"/>
    </ligand>
</feature>
<protein>
    <recommendedName>
        <fullName evidence="1 7">Imidazolonepropionase</fullName>
        <ecNumber evidence="1 7">3.5.2.7</ecNumber>
    </recommendedName>
    <alternativeName>
        <fullName evidence="7">Imidazolone-5-propionate hydrolase</fullName>
    </alternativeName>
</protein>
<dbReference type="PANTHER" id="PTHR42752">
    <property type="entry name" value="IMIDAZOLONEPROPIONASE"/>
    <property type="match status" value="1"/>
</dbReference>
<comment type="catalytic activity">
    <reaction evidence="7">
        <text>4-imidazolone-5-propanoate + H2O = N-formimidoyl-L-glutamate</text>
        <dbReference type="Rhea" id="RHEA:23660"/>
        <dbReference type="ChEBI" id="CHEBI:15377"/>
        <dbReference type="ChEBI" id="CHEBI:58928"/>
        <dbReference type="ChEBI" id="CHEBI:77893"/>
        <dbReference type="EC" id="3.5.2.7"/>
    </reaction>
</comment>
<dbReference type="InterPro" id="IPR011059">
    <property type="entry name" value="Metal-dep_hydrolase_composite"/>
</dbReference>
<proteinExistence type="inferred from homology"/>
<evidence type="ECO:0000256" key="6">
    <source>
        <dbReference type="ARBA" id="ARBA00023004"/>
    </source>
</evidence>
<keyword evidence="7" id="KW-0963">Cytoplasm</keyword>
<dbReference type="PANTHER" id="PTHR42752:SF1">
    <property type="entry name" value="IMIDAZOLONEPROPIONASE-RELATED"/>
    <property type="match status" value="1"/>
</dbReference>
<evidence type="ECO:0000256" key="1">
    <source>
        <dbReference type="ARBA" id="ARBA00012864"/>
    </source>
</evidence>
<evidence type="ECO:0000256" key="3">
    <source>
        <dbReference type="ARBA" id="ARBA00022801"/>
    </source>
</evidence>
<feature type="binding site" evidence="7">
    <location>
        <position position="82"/>
    </location>
    <ligand>
        <name>Zn(2+)</name>
        <dbReference type="ChEBI" id="CHEBI:29105"/>
    </ligand>
</feature>
<keyword evidence="2 7" id="KW-0479">Metal-binding</keyword>
<comment type="similarity">
    <text evidence="7">Belongs to the metallo-dependent hydrolases superfamily. HutI family.</text>
</comment>
<dbReference type="CDD" id="cd01296">
    <property type="entry name" value="Imidazolone-5PH"/>
    <property type="match status" value="1"/>
</dbReference>
<reference evidence="10" key="1">
    <citation type="journal article" date="2019" name="Int. J. Syst. Evol. Microbiol.">
        <title>The Global Catalogue of Microorganisms (GCM) 10K type strain sequencing project: providing services to taxonomists for standard genome sequencing and annotation.</title>
        <authorList>
            <consortium name="The Broad Institute Genomics Platform"/>
            <consortium name="The Broad Institute Genome Sequencing Center for Infectious Disease"/>
            <person name="Wu L."/>
            <person name="Ma J."/>
        </authorList>
    </citation>
    <scope>NUCLEOTIDE SEQUENCE [LARGE SCALE GENOMIC DNA]</scope>
    <source>
        <strain evidence="10">CGMCC 4.7357</strain>
    </source>
</reference>
<feature type="binding site" evidence="7">
    <location>
        <position position="250"/>
    </location>
    <ligand>
        <name>Zn(2+)</name>
        <dbReference type="ChEBI" id="CHEBI:29105"/>
    </ligand>
</feature>
<keyword evidence="5 7" id="KW-0862">Zinc</keyword>
<feature type="binding site" evidence="7">
    <location>
        <position position="80"/>
    </location>
    <ligand>
        <name>Fe(3+)</name>
        <dbReference type="ChEBI" id="CHEBI:29034"/>
    </ligand>
</feature>
<dbReference type="GO" id="GO:0050480">
    <property type="term" value="F:imidazolonepropionase activity"/>
    <property type="evidence" value="ECO:0007669"/>
    <property type="project" value="UniProtKB-EC"/>
</dbReference>
<sequence length="419" mass="45404">MNLYVKNIAQLVTCSGKEAKHGKEAMNDVGLIEGPAAIVIKDGKITFAGKQSELDLTLTDGCEEYDATGCCVLPGFVDSHTHLVFGGFREEEFQWRLKGDSYMSIMERGGGINNTMKATRNESKDKLKLAAKHHLDALFAQGITTVEAKSGYGMEKEAELKQLEVVKELNEEHPMSIYPTYMGAHSTPPEYAGKEDEFIEYLNKEVLPAVMKQGIAKCCDIFTEKGVFDHAQTRKYLGAAKEAGLKLKMHADEIVSFGGAELAAELGCLSADHLLKISDKGIEALAQSNTVATVLPGTAFSLKEDFAPARKMIDKGCAVAIASDLNPGSCFSCSIPLLIALATIYMNMTVEEAINALTINGAAALGMADKIGSIDPGKPGDLCIIRYPSYNFLSYHFAMNLVKATVKDGKVYNFPRTNN</sequence>
<dbReference type="HAMAP" id="MF_00372">
    <property type="entry name" value="HutI"/>
    <property type="match status" value="1"/>
</dbReference>
<evidence type="ECO:0000259" key="8">
    <source>
        <dbReference type="Pfam" id="PF01979"/>
    </source>
</evidence>
<feature type="binding site" evidence="7">
    <location>
        <position position="324"/>
    </location>
    <ligand>
        <name>Fe(3+)</name>
        <dbReference type="ChEBI" id="CHEBI:29034"/>
    </ligand>
</feature>
<dbReference type="InterPro" id="IPR005920">
    <property type="entry name" value="HutI"/>
</dbReference>
<comment type="function">
    <text evidence="7">Catalyzes the hydrolytic cleavage of the carbon-nitrogen bond in imidazolone-5-propanoate to yield N-formimidoyl-L-glutamate. It is the third step in the universal histidine degradation pathway.</text>
</comment>
<feature type="binding site" evidence="7">
    <location>
        <position position="329"/>
    </location>
    <ligand>
        <name>4-imidazolone-5-propanoate</name>
        <dbReference type="ChEBI" id="CHEBI:77893"/>
    </ligand>
</feature>
<dbReference type="InterPro" id="IPR032466">
    <property type="entry name" value="Metal_Hydrolase"/>
</dbReference>
<feature type="binding site" evidence="7">
    <location>
        <position position="253"/>
    </location>
    <ligand>
        <name>4-imidazolone-5-propanoate</name>
        <dbReference type="ChEBI" id="CHEBI:77893"/>
    </ligand>
</feature>
<feature type="domain" description="Amidohydrolase-related" evidence="8">
    <location>
        <begin position="72"/>
        <end position="411"/>
    </location>
</feature>
<feature type="binding site" evidence="7">
    <location>
        <position position="250"/>
    </location>
    <ligand>
        <name>Fe(3+)</name>
        <dbReference type="ChEBI" id="CHEBI:29034"/>
    </ligand>
</feature>
<evidence type="ECO:0000256" key="5">
    <source>
        <dbReference type="ARBA" id="ARBA00022833"/>
    </source>
</evidence>
<dbReference type="Proteomes" id="UP001596020">
    <property type="component" value="Unassembled WGS sequence"/>
</dbReference>
<dbReference type="InterPro" id="IPR006680">
    <property type="entry name" value="Amidohydro-rel"/>
</dbReference>
<dbReference type="EC" id="3.5.2.7" evidence="1 7"/>
<feature type="binding site" evidence="7">
    <location>
        <position position="89"/>
    </location>
    <ligand>
        <name>4-imidazolone-5-propanoate</name>
        <dbReference type="ChEBI" id="CHEBI:77893"/>
    </ligand>
</feature>
<keyword evidence="10" id="KW-1185">Reference proteome</keyword>
<dbReference type="RefSeq" id="WP_380080293.1">
    <property type="nucleotide sequence ID" value="NZ_JBHSGO010000216.1"/>
</dbReference>
<comment type="subcellular location">
    <subcellularLocation>
        <location evidence="7">Cytoplasm</location>
    </subcellularLocation>
</comment>
<name>A0ABV9KA05_9PORP</name>
<dbReference type="EMBL" id="JBHSGO010000216">
    <property type="protein sequence ID" value="MFC4666838.1"/>
    <property type="molecule type" value="Genomic_DNA"/>
</dbReference>
<evidence type="ECO:0000256" key="4">
    <source>
        <dbReference type="ARBA" id="ARBA00022808"/>
    </source>
</evidence>
<dbReference type="Pfam" id="PF01979">
    <property type="entry name" value="Amidohydro_1"/>
    <property type="match status" value="1"/>
</dbReference>
<keyword evidence="3 7" id="KW-0378">Hydrolase</keyword>
<comment type="cofactor">
    <cofactor evidence="7">
        <name>Zn(2+)</name>
        <dbReference type="ChEBI" id="CHEBI:29105"/>
    </cofactor>
    <cofactor evidence="7">
        <name>Fe(3+)</name>
        <dbReference type="ChEBI" id="CHEBI:29034"/>
    </cofactor>
    <text evidence="7">Binds 1 zinc or iron ion per subunit.</text>
</comment>
<evidence type="ECO:0000256" key="2">
    <source>
        <dbReference type="ARBA" id="ARBA00022723"/>
    </source>
</evidence>
<feature type="binding site" evidence="7">
    <location>
        <position position="326"/>
    </location>
    <ligand>
        <name>N-formimidoyl-L-glutamate</name>
        <dbReference type="ChEBI" id="CHEBI:58928"/>
    </ligand>
</feature>
<keyword evidence="6 7" id="KW-0408">Iron</keyword>
<dbReference type="SUPFAM" id="SSF51338">
    <property type="entry name" value="Composite domain of metallo-dependent hydrolases"/>
    <property type="match status" value="1"/>
</dbReference>
<keyword evidence="4 7" id="KW-0369">Histidine metabolism</keyword>
<evidence type="ECO:0000313" key="10">
    <source>
        <dbReference type="Proteomes" id="UP001596020"/>
    </source>
</evidence>
<feature type="binding site" evidence="7">
    <location>
        <position position="80"/>
    </location>
    <ligand>
        <name>Zn(2+)</name>
        <dbReference type="ChEBI" id="CHEBI:29105"/>
    </ligand>
</feature>
<dbReference type="NCBIfam" id="TIGR01224">
    <property type="entry name" value="hutI"/>
    <property type="match status" value="1"/>
</dbReference>
<accession>A0ABV9KA05</accession>
<dbReference type="Gene3D" id="2.30.40.10">
    <property type="entry name" value="Urease, subunit C, domain 1"/>
    <property type="match status" value="1"/>
</dbReference>
<evidence type="ECO:0000313" key="9">
    <source>
        <dbReference type="EMBL" id="MFC4666838.1"/>
    </source>
</evidence>